<dbReference type="InterPro" id="IPR002172">
    <property type="entry name" value="LDrepeatLR_classA_rpt"/>
</dbReference>
<keyword evidence="9" id="KW-0325">Glycoprotein</keyword>
<feature type="disulfide bond" evidence="10">
    <location>
        <begin position="173"/>
        <end position="185"/>
    </location>
</feature>
<dbReference type="GO" id="GO:0043235">
    <property type="term" value="C:receptor complex"/>
    <property type="evidence" value="ECO:0007669"/>
    <property type="project" value="TreeGrafter"/>
</dbReference>
<dbReference type="PRINTS" id="PR00261">
    <property type="entry name" value="LDLRECEPTOR"/>
</dbReference>
<evidence type="ECO:0000256" key="6">
    <source>
        <dbReference type="ARBA" id="ARBA00023136"/>
    </source>
</evidence>
<evidence type="ECO:0000256" key="7">
    <source>
        <dbReference type="ARBA" id="ARBA00023157"/>
    </source>
</evidence>
<name>A0A2G8LAR0_STIJA</name>
<dbReference type="InterPro" id="IPR036055">
    <property type="entry name" value="LDL_receptor-like_sf"/>
</dbReference>
<dbReference type="EMBL" id="MRZV01000145">
    <property type="protein sequence ID" value="PIK57332.1"/>
    <property type="molecule type" value="Genomic_DNA"/>
</dbReference>
<keyword evidence="5" id="KW-1133">Transmembrane helix</keyword>
<comment type="subcellular location">
    <subcellularLocation>
        <location evidence="1">Membrane</location>
        <topology evidence="1">Single-pass membrane protein</topology>
    </subcellularLocation>
</comment>
<feature type="compositionally biased region" description="Basic and acidic residues" evidence="11">
    <location>
        <begin position="57"/>
        <end position="70"/>
    </location>
</feature>
<feature type="disulfide bond" evidence="10">
    <location>
        <begin position="180"/>
        <end position="198"/>
    </location>
</feature>
<feature type="disulfide bond" evidence="10">
    <location>
        <begin position="209"/>
        <end position="221"/>
    </location>
</feature>
<feature type="disulfide bond" evidence="10">
    <location>
        <begin position="192"/>
        <end position="207"/>
    </location>
</feature>
<keyword evidence="4" id="KW-0677">Repeat</keyword>
<evidence type="ECO:0000256" key="2">
    <source>
        <dbReference type="ARBA" id="ARBA00022692"/>
    </source>
</evidence>
<dbReference type="PROSITE" id="PS50068">
    <property type="entry name" value="LDLRA_2"/>
    <property type="match status" value="2"/>
</dbReference>
<gene>
    <name evidence="13" type="ORF">BSL78_05721</name>
</gene>
<dbReference type="STRING" id="307972.A0A2G8LAR0"/>
<reference evidence="13 14" key="1">
    <citation type="journal article" date="2017" name="PLoS Biol.">
        <title>The sea cucumber genome provides insights into morphological evolution and visceral regeneration.</title>
        <authorList>
            <person name="Zhang X."/>
            <person name="Sun L."/>
            <person name="Yuan J."/>
            <person name="Sun Y."/>
            <person name="Gao Y."/>
            <person name="Zhang L."/>
            <person name="Li S."/>
            <person name="Dai H."/>
            <person name="Hamel J.F."/>
            <person name="Liu C."/>
            <person name="Yu Y."/>
            <person name="Liu S."/>
            <person name="Lin W."/>
            <person name="Guo K."/>
            <person name="Jin S."/>
            <person name="Xu P."/>
            <person name="Storey K.B."/>
            <person name="Huan P."/>
            <person name="Zhang T."/>
            <person name="Zhou Y."/>
            <person name="Zhang J."/>
            <person name="Lin C."/>
            <person name="Li X."/>
            <person name="Xing L."/>
            <person name="Huo D."/>
            <person name="Sun M."/>
            <person name="Wang L."/>
            <person name="Mercier A."/>
            <person name="Li F."/>
            <person name="Yang H."/>
            <person name="Xiang J."/>
        </authorList>
    </citation>
    <scope>NUCLEOTIDE SEQUENCE [LARGE SCALE GENOMIC DNA]</scope>
    <source>
        <strain evidence="13">Shaxun</strain>
        <tissue evidence="13">Muscle</tissue>
    </source>
</reference>
<evidence type="ECO:0000256" key="4">
    <source>
        <dbReference type="ARBA" id="ARBA00022737"/>
    </source>
</evidence>
<sequence>MKVYLLLLVTFLALSVIFVQEINGSKFSKKSKKSEKFEALKELMMAKKLAQLKAARRNTDVKERTPDKTNDQSMRSKVKKRLHSLYTEAKREYEQDKKQEKKMAKRDELLQNKKAYMLEKDAYKQSKLKRANVKLEESKARRDAMMTKHSVSMKRGVHPFHDAIYLTKNQAGCNSGQFECQNGQCIPDHWECDVISDCSDGSDESGCSCSSSQFTCDNGNCIPYNWLCDYDNDCGDYSDEKSCWGMYMYAKNQEINFQL</sequence>
<evidence type="ECO:0000313" key="13">
    <source>
        <dbReference type="EMBL" id="PIK57332.1"/>
    </source>
</evidence>
<evidence type="ECO:0000313" key="14">
    <source>
        <dbReference type="Proteomes" id="UP000230750"/>
    </source>
</evidence>
<evidence type="ECO:0000256" key="8">
    <source>
        <dbReference type="ARBA" id="ARBA00023170"/>
    </source>
</evidence>
<feature type="disulfide bond" evidence="10">
    <location>
        <begin position="216"/>
        <end position="234"/>
    </location>
</feature>
<evidence type="ECO:0000256" key="5">
    <source>
        <dbReference type="ARBA" id="ARBA00022989"/>
    </source>
</evidence>
<protein>
    <submittedName>
        <fullName evidence="13">Uncharacterized protein</fullName>
    </submittedName>
</protein>
<dbReference type="PANTHER" id="PTHR22722">
    <property type="entry name" value="LOW-DENSITY LIPOPROTEIN RECEPTOR-RELATED PROTEIN 2-RELATED"/>
    <property type="match status" value="1"/>
</dbReference>
<dbReference type="PROSITE" id="PS01209">
    <property type="entry name" value="LDLRA_1"/>
    <property type="match status" value="2"/>
</dbReference>
<dbReference type="CDD" id="cd00112">
    <property type="entry name" value="LDLa"/>
    <property type="match status" value="2"/>
</dbReference>
<keyword evidence="8" id="KW-0675">Receptor</keyword>
<dbReference type="FunFam" id="4.10.400.10:FF:000011">
    <property type="entry name" value="Low-density lipoprotein receptor-related protein 1"/>
    <property type="match status" value="1"/>
</dbReference>
<evidence type="ECO:0000256" key="11">
    <source>
        <dbReference type="SAM" id="MobiDB-lite"/>
    </source>
</evidence>
<evidence type="ECO:0000256" key="1">
    <source>
        <dbReference type="ARBA" id="ARBA00004167"/>
    </source>
</evidence>
<proteinExistence type="predicted"/>
<dbReference type="Proteomes" id="UP000230750">
    <property type="component" value="Unassembled WGS sequence"/>
</dbReference>
<comment type="caution">
    <text evidence="13">The sequence shown here is derived from an EMBL/GenBank/DDBJ whole genome shotgun (WGS) entry which is preliminary data.</text>
</comment>
<dbReference type="InterPro" id="IPR023415">
    <property type="entry name" value="LDLR_class-A_CS"/>
</dbReference>
<dbReference type="SUPFAM" id="SSF57424">
    <property type="entry name" value="LDL receptor-like module"/>
    <property type="match status" value="2"/>
</dbReference>
<keyword evidence="2" id="KW-0812">Transmembrane</keyword>
<dbReference type="InterPro" id="IPR051221">
    <property type="entry name" value="LDLR-related"/>
</dbReference>
<keyword evidence="3 12" id="KW-0732">Signal</keyword>
<dbReference type="FunFam" id="4.10.400.10:FF:000034">
    <property type="entry name" value="Low-density lipoprotein receptor-related protein 2"/>
    <property type="match status" value="1"/>
</dbReference>
<evidence type="ECO:0000256" key="12">
    <source>
        <dbReference type="SAM" id="SignalP"/>
    </source>
</evidence>
<dbReference type="OrthoDB" id="19606at2759"/>
<evidence type="ECO:0000256" key="3">
    <source>
        <dbReference type="ARBA" id="ARBA00022729"/>
    </source>
</evidence>
<accession>A0A2G8LAR0</accession>
<organism evidence="13 14">
    <name type="scientific">Stichopus japonicus</name>
    <name type="common">Sea cucumber</name>
    <dbReference type="NCBI Taxonomy" id="307972"/>
    <lineage>
        <taxon>Eukaryota</taxon>
        <taxon>Metazoa</taxon>
        <taxon>Echinodermata</taxon>
        <taxon>Eleutherozoa</taxon>
        <taxon>Echinozoa</taxon>
        <taxon>Holothuroidea</taxon>
        <taxon>Aspidochirotacea</taxon>
        <taxon>Aspidochirotida</taxon>
        <taxon>Stichopodidae</taxon>
        <taxon>Apostichopus</taxon>
    </lineage>
</organism>
<keyword evidence="14" id="KW-1185">Reference proteome</keyword>
<feature type="signal peptide" evidence="12">
    <location>
        <begin position="1"/>
        <end position="24"/>
    </location>
</feature>
<keyword evidence="7 10" id="KW-1015">Disulfide bond</keyword>
<dbReference type="GO" id="GO:0005886">
    <property type="term" value="C:plasma membrane"/>
    <property type="evidence" value="ECO:0007669"/>
    <property type="project" value="TreeGrafter"/>
</dbReference>
<dbReference type="Pfam" id="PF00057">
    <property type="entry name" value="Ldl_recept_a"/>
    <property type="match status" value="2"/>
</dbReference>
<feature type="region of interest" description="Disordered" evidence="11">
    <location>
        <begin position="55"/>
        <end position="81"/>
    </location>
</feature>
<dbReference type="SMART" id="SM00192">
    <property type="entry name" value="LDLa"/>
    <property type="match status" value="2"/>
</dbReference>
<dbReference type="Gene3D" id="4.10.400.10">
    <property type="entry name" value="Low-density Lipoprotein Receptor"/>
    <property type="match status" value="2"/>
</dbReference>
<evidence type="ECO:0000256" key="9">
    <source>
        <dbReference type="ARBA" id="ARBA00023180"/>
    </source>
</evidence>
<feature type="disulfide bond" evidence="10">
    <location>
        <begin position="228"/>
        <end position="243"/>
    </location>
</feature>
<feature type="chain" id="PRO_5013782203" evidence="12">
    <location>
        <begin position="25"/>
        <end position="259"/>
    </location>
</feature>
<keyword evidence="6" id="KW-0472">Membrane</keyword>
<evidence type="ECO:0000256" key="10">
    <source>
        <dbReference type="PROSITE-ProRule" id="PRU00124"/>
    </source>
</evidence>
<dbReference type="AlphaFoldDB" id="A0A2G8LAR0"/>